<gene>
    <name evidence="1" type="ordered locus">BLASA_2355</name>
</gene>
<name>H6RVI4_BLASD</name>
<dbReference type="AlphaFoldDB" id="H6RVI4"/>
<sequence>MRTSMNLPDGLLEEVRARAAASGRTTTSLVEEALRLLLDSRPCSAPRSPLPAYGSPDGEFLVDLGDRDAVWAALDESR</sequence>
<accession>H6RVI4</accession>
<dbReference type="Proteomes" id="UP000007517">
    <property type="component" value="Chromosome"/>
</dbReference>
<dbReference type="SUPFAM" id="SSF47598">
    <property type="entry name" value="Ribbon-helix-helix"/>
    <property type="match status" value="1"/>
</dbReference>
<proteinExistence type="predicted"/>
<dbReference type="OrthoDB" id="4414064at2"/>
<dbReference type="STRING" id="1146883.BLASA_2355"/>
<dbReference type="EMBL" id="FO117623">
    <property type="protein sequence ID" value="CCG03259.1"/>
    <property type="molecule type" value="Genomic_DNA"/>
</dbReference>
<reference evidence="2" key="2">
    <citation type="submission" date="2012-02" db="EMBL/GenBank/DDBJ databases">
        <title>Complete genome sequence of Blastococcus saxobsidens strain DD2.</title>
        <authorList>
            <person name="Genoscope."/>
        </authorList>
    </citation>
    <scope>NUCLEOTIDE SEQUENCE [LARGE SCALE GENOMIC DNA]</scope>
    <source>
        <strain evidence="2">DD2</strain>
    </source>
</reference>
<evidence type="ECO:0000313" key="1">
    <source>
        <dbReference type="EMBL" id="CCG03259.1"/>
    </source>
</evidence>
<keyword evidence="2" id="KW-1185">Reference proteome</keyword>
<dbReference type="HOGENOM" id="CLU_192215_0_0_11"/>
<dbReference type="GO" id="GO:0006355">
    <property type="term" value="P:regulation of DNA-templated transcription"/>
    <property type="evidence" value="ECO:0007669"/>
    <property type="project" value="InterPro"/>
</dbReference>
<dbReference type="RefSeq" id="WP_014376142.1">
    <property type="nucleotide sequence ID" value="NC_016943.1"/>
</dbReference>
<dbReference type="InterPro" id="IPR010985">
    <property type="entry name" value="Ribbon_hlx_hlx"/>
</dbReference>
<protein>
    <submittedName>
        <fullName evidence="1">Ribbon-helix-helix protein, copG family</fullName>
    </submittedName>
</protein>
<organism evidence="1 2">
    <name type="scientific">Blastococcus saxobsidens (strain DD2)</name>
    <dbReference type="NCBI Taxonomy" id="1146883"/>
    <lineage>
        <taxon>Bacteria</taxon>
        <taxon>Bacillati</taxon>
        <taxon>Actinomycetota</taxon>
        <taxon>Actinomycetes</taxon>
        <taxon>Geodermatophilales</taxon>
        <taxon>Geodermatophilaceae</taxon>
        <taxon>Blastococcus</taxon>
    </lineage>
</organism>
<evidence type="ECO:0000313" key="2">
    <source>
        <dbReference type="Proteomes" id="UP000007517"/>
    </source>
</evidence>
<dbReference type="KEGG" id="bsd:BLASA_2355"/>
<reference evidence="1 2" key="1">
    <citation type="journal article" date="2012" name="J. Bacteriol.">
        <title>Genome Sequence of Blastococcus saxobsidens DD2, a Stone-Inhabiting Bacterium.</title>
        <authorList>
            <person name="Chouaia B."/>
            <person name="Crotti E."/>
            <person name="Brusetti L."/>
            <person name="Daffonchio D."/>
            <person name="Essoussi I."/>
            <person name="Nouioui I."/>
            <person name="Sbissi I."/>
            <person name="Ghodhbane-Gtari F."/>
            <person name="Gtari M."/>
            <person name="Vacherie B."/>
            <person name="Barbe V."/>
            <person name="Medigue C."/>
            <person name="Gury J."/>
            <person name="Pujic P."/>
            <person name="Normand P."/>
        </authorList>
    </citation>
    <scope>NUCLEOTIDE SEQUENCE [LARGE SCALE GENOMIC DNA]</scope>
    <source>
        <strain evidence="1 2">DD2</strain>
    </source>
</reference>